<reference evidence="1 2" key="1">
    <citation type="submission" date="2016-03" db="EMBL/GenBank/DDBJ databases">
        <title>EvidentialGene: Evidence-directed Construction of Genes on Genomes.</title>
        <authorList>
            <person name="Gilbert D.G."/>
            <person name="Choi J.-H."/>
            <person name="Mockaitis K."/>
            <person name="Colbourne J."/>
            <person name="Pfrender M."/>
        </authorList>
    </citation>
    <scope>NUCLEOTIDE SEQUENCE [LARGE SCALE GENOMIC DNA]</scope>
    <source>
        <strain evidence="1 2">Xinb3</strain>
        <tissue evidence="1">Complete organism</tissue>
    </source>
</reference>
<sequence length="68" mass="8075">MPEHSGKLSEFVDIAPRLSVSINLLLNSHCRHMRFFSFYFPRRNTTACTHIIWFLLVFHLTTIDIVFH</sequence>
<name>A0A0P5Z2S9_9CRUS</name>
<gene>
    <name evidence="1" type="ORF">APZ42_031031</name>
</gene>
<dbReference type="EMBL" id="LRGB01002864">
    <property type="protein sequence ID" value="KZS05763.1"/>
    <property type="molecule type" value="Genomic_DNA"/>
</dbReference>
<proteinExistence type="predicted"/>
<protein>
    <submittedName>
        <fullName evidence="1">Uncharacterized protein</fullName>
    </submittedName>
</protein>
<evidence type="ECO:0000313" key="1">
    <source>
        <dbReference type="EMBL" id="KZS05763.1"/>
    </source>
</evidence>
<dbReference type="Proteomes" id="UP000076858">
    <property type="component" value="Unassembled WGS sequence"/>
</dbReference>
<keyword evidence="2" id="KW-1185">Reference proteome</keyword>
<organism evidence="1 2">
    <name type="scientific">Daphnia magna</name>
    <dbReference type="NCBI Taxonomy" id="35525"/>
    <lineage>
        <taxon>Eukaryota</taxon>
        <taxon>Metazoa</taxon>
        <taxon>Ecdysozoa</taxon>
        <taxon>Arthropoda</taxon>
        <taxon>Crustacea</taxon>
        <taxon>Branchiopoda</taxon>
        <taxon>Diplostraca</taxon>
        <taxon>Cladocera</taxon>
        <taxon>Anomopoda</taxon>
        <taxon>Daphniidae</taxon>
        <taxon>Daphnia</taxon>
    </lineage>
</organism>
<accession>A0A0P5Z2S9</accession>
<dbReference type="AlphaFoldDB" id="A0A0P5Z2S9"/>
<comment type="caution">
    <text evidence="1">The sequence shown here is derived from an EMBL/GenBank/DDBJ whole genome shotgun (WGS) entry which is preliminary data.</text>
</comment>
<evidence type="ECO:0000313" key="2">
    <source>
        <dbReference type="Proteomes" id="UP000076858"/>
    </source>
</evidence>